<proteinExistence type="predicted"/>
<protein>
    <submittedName>
        <fullName evidence="2">Uncharacterized protein</fullName>
    </submittedName>
</protein>
<keyword evidence="3" id="KW-1185">Reference proteome</keyword>
<feature type="compositionally biased region" description="Low complexity" evidence="1">
    <location>
        <begin position="41"/>
        <end position="62"/>
    </location>
</feature>
<organism evidence="2 3">
    <name type="scientific">Ancylostoma ceylanicum</name>
    <dbReference type="NCBI Taxonomy" id="53326"/>
    <lineage>
        <taxon>Eukaryota</taxon>
        <taxon>Metazoa</taxon>
        <taxon>Ecdysozoa</taxon>
        <taxon>Nematoda</taxon>
        <taxon>Chromadorea</taxon>
        <taxon>Rhabditida</taxon>
        <taxon>Rhabditina</taxon>
        <taxon>Rhabditomorpha</taxon>
        <taxon>Strongyloidea</taxon>
        <taxon>Ancylostomatidae</taxon>
        <taxon>Ancylostomatinae</taxon>
        <taxon>Ancylostoma</taxon>
    </lineage>
</organism>
<feature type="compositionally biased region" description="Low complexity" evidence="1">
    <location>
        <begin position="501"/>
        <end position="529"/>
    </location>
</feature>
<gene>
    <name evidence="2" type="primary">Acey_s0014.g2283</name>
    <name evidence="2" type="ORF">Y032_0014g2283</name>
</gene>
<evidence type="ECO:0000313" key="3">
    <source>
        <dbReference type="Proteomes" id="UP000024635"/>
    </source>
</evidence>
<feature type="region of interest" description="Disordered" evidence="1">
    <location>
        <begin position="93"/>
        <end position="152"/>
    </location>
</feature>
<sequence length="743" mass="79417">MSSPQRPSASKPILYSEVAASPSRHADRAAQVGLTFTTSKSAQTHHPSAAAQPASPCTPSTSKVAHLPHPATSPASAINATLPAIASPSLPQLATCPAPSQPQVPASTSATFAAPSPQSHPSSALPSPPISAPVDMEVESTSTSQPSASSARSPLTFANMDLRLLLSTLESVAGVDPAPQLRAPPKPTVSRQHFFDAEGADPLNTPPCLGYRALTPFEACSLYAQGKFEFLDVPVESDLRSHQHAVPLHARSALRLAQTLTVAANFDYTFSISHLSARDLMMIDAFLRDDIYTHLRDIIAGEAIAPTPASQTYPCIRDLPVLAVIQSLKGLHAATLKLTNFRMQLFTEVDQWQSPAKVIDALQHLATLLYNLDHHRAVLDMYITPQITALPEDIRNFADMLVAHHASPLSIAMFYNAATAELAHAYNLHENLTNRLRRLCCPEFQSSEPGVSNIPLTQSPQHNVWAPATTVQAPSNPSLACSSSTVTTVIQTSHAAALKQSAPADSPPASLSPTPSSLATTLSATSPLAFNPPSTPAAATDPVTESVSVVPPPSSVDLESRPEDVNPPTLKGVPPVKRRFTPPSPASQQRFRKKLATYAAALNKEDLEGSISASTSTAQPTSKPAPQPSSASAPPEGFSGCSFCSGNHFSAGCEVVKSLDTRCRILANAGRCFNCLYLHEPGYCKRPAKPCHLCSDKYHHAALCCRNRRQVVNDVAGDFEAFYRRMRDLAEAKYEELYLVPRQ</sequence>
<accession>A0A016VAN3</accession>
<feature type="compositionally biased region" description="Low complexity" evidence="1">
    <location>
        <begin position="140"/>
        <end position="152"/>
    </location>
</feature>
<feature type="region of interest" description="Disordered" evidence="1">
    <location>
        <begin position="19"/>
        <end position="79"/>
    </location>
</feature>
<feature type="compositionally biased region" description="Low complexity" evidence="1">
    <location>
        <begin position="617"/>
        <end position="633"/>
    </location>
</feature>
<name>A0A016VAN3_9BILA</name>
<evidence type="ECO:0000313" key="2">
    <source>
        <dbReference type="EMBL" id="EYC24037.1"/>
    </source>
</evidence>
<dbReference type="OrthoDB" id="5976685at2759"/>
<feature type="compositionally biased region" description="Low complexity" evidence="1">
    <location>
        <begin position="105"/>
        <end position="125"/>
    </location>
</feature>
<feature type="region of interest" description="Disordered" evidence="1">
    <location>
        <begin position="609"/>
        <end position="633"/>
    </location>
</feature>
<dbReference type="EMBL" id="JARK01001350">
    <property type="protein sequence ID" value="EYC24037.1"/>
    <property type="molecule type" value="Genomic_DNA"/>
</dbReference>
<comment type="caution">
    <text evidence="2">The sequence shown here is derived from an EMBL/GenBank/DDBJ whole genome shotgun (WGS) entry which is preliminary data.</text>
</comment>
<feature type="region of interest" description="Disordered" evidence="1">
    <location>
        <begin position="498"/>
        <end position="592"/>
    </location>
</feature>
<reference evidence="3" key="1">
    <citation type="journal article" date="2015" name="Nat. Genet.">
        <title>The genome and transcriptome of the zoonotic hookworm Ancylostoma ceylanicum identify infection-specific gene families.</title>
        <authorList>
            <person name="Schwarz E.M."/>
            <person name="Hu Y."/>
            <person name="Antoshechkin I."/>
            <person name="Miller M.M."/>
            <person name="Sternberg P.W."/>
            <person name="Aroian R.V."/>
        </authorList>
    </citation>
    <scope>NUCLEOTIDE SEQUENCE</scope>
    <source>
        <strain evidence="3">HY135</strain>
    </source>
</reference>
<dbReference type="AlphaFoldDB" id="A0A016VAN3"/>
<dbReference type="Proteomes" id="UP000024635">
    <property type="component" value="Unassembled WGS sequence"/>
</dbReference>
<evidence type="ECO:0000256" key="1">
    <source>
        <dbReference type="SAM" id="MobiDB-lite"/>
    </source>
</evidence>